<gene>
    <name evidence="3" type="ORF">NG42_10270</name>
    <name evidence="4" type="ORF">NG43_06815</name>
</gene>
<dbReference type="CDD" id="cd14727">
    <property type="entry name" value="ChanN-like"/>
    <property type="match status" value="1"/>
</dbReference>
<protein>
    <submittedName>
        <fullName evidence="4">Iron-regulated protein</fullName>
    </submittedName>
</protein>
<keyword evidence="1" id="KW-0732">Signal</keyword>
<accession>A0A0L7TG02</accession>
<organism evidence="4 5">
    <name type="scientific">Winslowiella iniecta</name>
    <dbReference type="NCBI Taxonomy" id="1560201"/>
    <lineage>
        <taxon>Bacteria</taxon>
        <taxon>Pseudomonadati</taxon>
        <taxon>Pseudomonadota</taxon>
        <taxon>Gammaproteobacteria</taxon>
        <taxon>Enterobacterales</taxon>
        <taxon>Erwiniaceae</taxon>
        <taxon>Winslowiella</taxon>
    </lineage>
</organism>
<evidence type="ECO:0000313" key="4">
    <source>
        <dbReference type="EMBL" id="KOC94176.1"/>
    </source>
</evidence>
<dbReference type="PIRSF" id="PIRSF020419">
    <property type="entry name" value="Fe_uptake_reg_CjrA_prd"/>
    <property type="match status" value="1"/>
</dbReference>
<dbReference type="Gene3D" id="1.10.8.760">
    <property type="entry name" value="Haem-binding uptake, Tiki superfamily, ChaN, domain 2"/>
    <property type="match status" value="1"/>
</dbReference>
<dbReference type="Pfam" id="PF04187">
    <property type="entry name" value="Cofac_haem_bdg"/>
    <property type="match status" value="1"/>
</dbReference>
<dbReference type="PROSITE" id="PS51257">
    <property type="entry name" value="PROKAR_LIPOPROTEIN"/>
    <property type="match status" value="1"/>
</dbReference>
<dbReference type="EMBL" id="JRXE01000012">
    <property type="protein sequence ID" value="KOC90182.1"/>
    <property type="molecule type" value="Genomic_DNA"/>
</dbReference>
<proteinExistence type="predicted"/>
<dbReference type="AlphaFoldDB" id="A0A0L7TG02"/>
<dbReference type="EMBL" id="JRXF01000008">
    <property type="protein sequence ID" value="KOC94176.1"/>
    <property type="molecule type" value="Genomic_DNA"/>
</dbReference>
<name>A0A0L7TG02_9GAMM</name>
<keyword evidence="6" id="KW-1185">Reference proteome</keyword>
<feature type="domain" description="Haem-binding uptake Tiki superfamily ChaN" evidence="2">
    <location>
        <begin position="53"/>
        <end position="249"/>
    </location>
</feature>
<dbReference type="STRING" id="1560201.NG42_10270"/>
<dbReference type="OrthoDB" id="9795827at2"/>
<feature type="signal peptide" evidence="1">
    <location>
        <begin position="1"/>
        <end position="22"/>
    </location>
</feature>
<evidence type="ECO:0000313" key="5">
    <source>
        <dbReference type="Proteomes" id="UP000036851"/>
    </source>
</evidence>
<sequence length="286" mass="31453">MKTKLLVAGLLISLLSACQQSARQSEPQLEQSLAFSSRIESLRDNQPLSTAELVNRLSAAPMVIVGEKHDNADHHRIEQWLISQLAAKRPQGSVLMEMIASDQQDAVNQLQQGLKSSPYIRDERLQQLLQWNNGWPWSLYGAVVTTALKGNAPLLAANLSASEVKQIYQTKQMPAGILSSQQPVLDALSTLIVTMHDGQIDADRLASMLAVQQNRDRFMAQQLLAAPKPALLIAGGYHAARNLGVPLHLRDLDKQARPLVLMLAEQGMKITAGQADYVWYVAVVAR</sequence>
<comment type="caution">
    <text evidence="4">The sequence shown here is derived from an EMBL/GenBank/DDBJ whole genome shotgun (WGS) entry which is preliminary data.</text>
</comment>
<evidence type="ECO:0000313" key="6">
    <source>
        <dbReference type="Proteomes" id="UP000037088"/>
    </source>
</evidence>
<evidence type="ECO:0000259" key="2">
    <source>
        <dbReference type="Pfam" id="PF04187"/>
    </source>
</evidence>
<evidence type="ECO:0000313" key="3">
    <source>
        <dbReference type="EMBL" id="KOC90182.1"/>
    </source>
</evidence>
<dbReference type="InterPro" id="IPR007314">
    <property type="entry name" value="Cofac_haem-bd_dom"/>
</dbReference>
<dbReference type="InterPro" id="IPR016773">
    <property type="entry name" value="Fe3_uptake_reg_CjrA_prd"/>
</dbReference>
<reference evidence="5 6" key="1">
    <citation type="journal article" date="2015" name="Int. J. Syst. Evol. Microbiol.">
        <title>Erwinia iniecta sp. nov., isolated from Russian wheat aphids (Diuraphis noxia).</title>
        <authorList>
            <person name="Campillo T."/>
            <person name="Luna E."/>
            <person name="Portier P."/>
            <person name="Fischer-Le Saux M."/>
            <person name="Lapitan N."/>
            <person name="Tisserat N.A."/>
            <person name="Leach J.E."/>
        </authorList>
    </citation>
    <scope>NUCLEOTIDE SEQUENCE [LARGE SCALE GENOMIC DNA]</scope>
    <source>
        <strain evidence="3 6">B120</strain>
        <strain evidence="4 5">B149</strain>
    </source>
</reference>
<dbReference type="Proteomes" id="UP000036851">
    <property type="component" value="Unassembled WGS sequence"/>
</dbReference>
<dbReference type="Gene3D" id="3.40.50.11550">
    <property type="match status" value="1"/>
</dbReference>
<feature type="chain" id="PRO_5008219539" evidence="1">
    <location>
        <begin position="23"/>
        <end position="286"/>
    </location>
</feature>
<dbReference type="PATRIC" id="fig|1560201.3.peg.2185"/>
<evidence type="ECO:0000256" key="1">
    <source>
        <dbReference type="SAM" id="SignalP"/>
    </source>
</evidence>
<dbReference type="SUPFAM" id="SSF159501">
    <property type="entry name" value="EreA/ChaN-like"/>
    <property type="match status" value="1"/>
</dbReference>
<dbReference type="Proteomes" id="UP000037088">
    <property type="component" value="Unassembled WGS sequence"/>
</dbReference>